<keyword evidence="1" id="KW-0812">Transmembrane</keyword>
<accession>A0A1G8WUM4</accession>
<feature type="transmembrane region" description="Helical" evidence="1">
    <location>
        <begin position="34"/>
        <end position="53"/>
    </location>
</feature>
<protein>
    <submittedName>
        <fullName evidence="2">Uncharacterized protein</fullName>
    </submittedName>
</protein>
<dbReference type="RefSeq" id="WP_139171724.1">
    <property type="nucleotide sequence ID" value="NZ_BKAI01000004.1"/>
</dbReference>
<evidence type="ECO:0000313" key="3">
    <source>
        <dbReference type="Proteomes" id="UP000199580"/>
    </source>
</evidence>
<keyword evidence="1" id="KW-1133">Transmembrane helix</keyword>
<dbReference type="AlphaFoldDB" id="A0A1G8WUM4"/>
<proteinExistence type="predicted"/>
<keyword evidence="1" id="KW-0472">Membrane</keyword>
<evidence type="ECO:0000256" key="1">
    <source>
        <dbReference type="SAM" id="Phobius"/>
    </source>
</evidence>
<gene>
    <name evidence="2" type="ORF">SAMN04487935_1957</name>
</gene>
<keyword evidence="3" id="KW-1185">Reference proteome</keyword>
<feature type="transmembrane region" description="Helical" evidence="1">
    <location>
        <begin position="60"/>
        <end position="80"/>
    </location>
</feature>
<dbReference type="OrthoDB" id="1439313at2"/>
<dbReference type="EMBL" id="FNEZ01000002">
    <property type="protein sequence ID" value="SDJ81934.1"/>
    <property type="molecule type" value="Genomic_DNA"/>
</dbReference>
<feature type="transmembrane region" description="Helical" evidence="1">
    <location>
        <begin position="5"/>
        <end position="22"/>
    </location>
</feature>
<organism evidence="2 3">
    <name type="scientific">Flavobacterium noncentrifugens</name>
    <dbReference type="NCBI Taxonomy" id="1128970"/>
    <lineage>
        <taxon>Bacteria</taxon>
        <taxon>Pseudomonadati</taxon>
        <taxon>Bacteroidota</taxon>
        <taxon>Flavobacteriia</taxon>
        <taxon>Flavobacteriales</taxon>
        <taxon>Flavobacteriaceae</taxon>
        <taxon>Flavobacterium</taxon>
    </lineage>
</organism>
<dbReference type="STRING" id="1128970.SAMN04487935_1957"/>
<evidence type="ECO:0000313" key="2">
    <source>
        <dbReference type="EMBL" id="SDJ81934.1"/>
    </source>
</evidence>
<sequence>MKHIAIYILFAISTSLIMMNRYSPLYINNSTVHFTVLFIAVASFIIMVGHFFGKLKSNRSILFTYLMVGVLCYLKSFLTWGGDWKTQTVVYQNTINPNRTIEFQMRGDRFAFGYKKRIIERLKIIPAFDWTTDIDTTAINPLQWERLDLDVNEMKFAPEK</sequence>
<dbReference type="Proteomes" id="UP000199580">
    <property type="component" value="Unassembled WGS sequence"/>
</dbReference>
<name>A0A1G8WUM4_9FLAO</name>
<reference evidence="2 3" key="1">
    <citation type="submission" date="2016-10" db="EMBL/GenBank/DDBJ databases">
        <authorList>
            <person name="de Groot N.N."/>
        </authorList>
    </citation>
    <scope>NUCLEOTIDE SEQUENCE [LARGE SCALE GENOMIC DNA]</scope>
    <source>
        <strain evidence="2 3">CGMCC 1.10076</strain>
    </source>
</reference>